<feature type="domain" description="NAD(P)-binding" evidence="1">
    <location>
        <begin position="8"/>
        <end position="203"/>
    </location>
</feature>
<evidence type="ECO:0000259" key="1">
    <source>
        <dbReference type="Pfam" id="PF13460"/>
    </source>
</evidence>
<dbReference type="EMBL" id="JACOGF010000002">
    <property type="protein sequence ID" value="MBC3916941.1"/>
    <property type="molecule type" value="Genomic_DNA"/>
</dbReference>
<dbReference type="Pfam" id="PF13460">
    <property type="entry name" value="NAD_binding_10"/>
    <property type="match status" value="1"/>
</dbReference>
<dbReference type="PANTHER" id="PTHR15020">
    <property type="entry name" value="FLAVIN REDUCTASE-RELATED"/>
    <property type="match status" value="1"/>
</dbReference>
<accession>A0ABR6ZM37</accession>
<organism evidence="2 3">
    <name type="scientific">Undibacterium hunanense</name>
    <dbReference type="NCBI Taxonomy" id="2762292"/>
    <lineage>
        <taxon>Bacteria</taxon>
        <taxon>Pseudomonadati</taxon>
        <taxon>Pseudomonadota</taxon>
        <taxon>Betaproteobacteria</taxon>
        <taxon>Burkholderiales</taxon>
        <taxon>Oxalobacteraceae</taxon>
        <taxon>Undibacterium</taxon>
    </lineage>
</organism>
<sequence length="227" mass="24330">MKEYAVVGASSGTGLAITRLLASQGHTVRAIARKPPAATEFIKPVVADVGKPEAIAAALAGELEAVFFTVDIHKAFASKQLIRSVMFDGFVNVLNGVHRHTKPPRIILLSVMGPGKPSLTWLLLNLAKRGMQKNIVDREQALVDSGLPYVILRAPRLVDVLENEIETTRPATAAMLSAQANHRLDMKRTLARPDLAAAMVAAAALAPENSVWDVYGDNAGPVPAWVF</sequence>
<dbReference type="InterPro" id="IPR036291">
    <property type="entry name" value="NAD(P)-bd_dom_sf"/>
</dbReference>
<evidence type="ECO:0000313" key="2">
    <source>
        <dbReference type="EMBL" id="MBC3916941.1"/>
    </source>
</evidence>
<protein>
    <submittedName>
        <fullName evidence="2">NAD(P)H-binding protein</fullName>
    </submittedName>
</protein>
<comment type="caution">
    <text evidence="2">The sequence shown here is derived from an EMBL/GenBank/DDBJ whole genome shotgun (WGS) entry which is preliminary data.</text>
</comment>
<keyword evidence="3" id="KW-1185">Reference proteome</keyword>
<dbReference type="Proteomes" id="UP000650424">
    <property type="component" value="Unassembled WGS sequence"/>
</dbReference>
<dbReference type="InterPro" id="IPR016040">
    <property type="entry name" value="NAD(P)-bd_dom"/>
</dbReference>
<dbReference type="Gene3D" id="3.40.50.720">
    <property type="entry name" value="NAD(P)-binding Rossmann-like Domain"/>
    <property type="match status" value="1"/>
</dbReference>
<dbReference type="RefSeq" id="WP_186946166.1">
    <property type="nucleotide sequence ID" value="NZ_JACOGF010000002.1"/>
</dbReference>
<evidence type="ECO:0000313" key="3">
    <source>
        <dbReference type="Proteomes" id="UP000650424"/>
    </source>
</evidence>
<dbReference type="SUPFAM" id="SSF51735">
    <property type="entry name" value="NAD(P)-binding Rossmann-fold domains"/>
    <property type="match status" value="1"/>
</dbReference>
<dbReference type="PANTHER" id="PTHR15020:SF50">
    <property type="entry name" value="UPF0659 PROTEIN YMR090W"/>
    <property type="match status" value="1"/>
</dbReference>
<proteinExistence type="predicted"/>
<name>A0ABR6ZM37_9BURK</name>
<gene>
    <name evidence="2" type="ORF">H8L32_05585</name>
</gene>
<reference evidence="2 3" key="1">
    <citation type="submission" date="2020-08" db="EMBL/GenBank/DDBJ databases">
        <title>Novel species isolated from subtropical streams in China.</title>
        <authorList>
            <person name="Lu H."/>
        </authorList>
    </citation>
    <scope>NUCLEOTIDE SEQUENCE [LARGE SCALE GENOMIC DNA]</scope>
    <source>
        <strain evidence="2 3">CY18W</strain>
    </source>
</reference>